<evidence type="ECO:0000256" key="2">
    <source>
        <dbReference type="SAM" id="SignalP"/>
    </source>
</evidence>
<evidence type="ECO:0000313" key="4">
    <source>
        <dbReference type="Proteomes" id="UP000183529"/>
    </source>
</evidence>
<dbReference type="RefSeq" id="WP_074986955.1">
    <property type="nucleotide sequence ID" value="NZ_CADFGN010000001.1"/>
</dbReference>
<dbReference type="EMBL" id="FNZM01000022">
    <property type="protein sequence ID" value="SEK12723.1"/>
    <property type="molecule type" value="Genomic_DNA"/>
</dbReference>
<name>A0AAQ1JXM5_9BURK</name>
<sequence>MRTTIFAAAMLALCAHFASEACAESAGATVLASAAPSASPSAVYPPLPSLAMLPPSSNDDDESPTPTHSARKKKASRVRDCHCTMPAPRLVVSDASRAYLKDVERQLDVALAH</sequence>
<feature type="region of interest" description="Disordered" evidence="1">
    <location>
        <begin position="38"/>
        <end position="80"/>
    </location>
</feature>
<gene>
    <name evidence="3" type="ORF">SAMN05216550_122112</name>
</gene>
<comment type="caution">
    <text evidence="3">The sequence shown here is derived from an EMBL/GenBank/DDBJ whole genome shotgun (WGS) entry which is preliminary data.</text>
</comment>
<reference evidence="3 4" key="1">
    <citation type="submission" date="2016-10" db="EMBL/GenBank/DDBJ databases">
        <authorList>
            <person name="Varghese N."/>
            <person name="Submissions S."/>
        </authorList>
    </citation>
    <scope>NUCLEOTIDE SEQUENCE [LARGE SCALE GENOMIC DNA]</scope>
    <source>
        <strain evidence="3 4">LMG 22274</strain>
    </source>
</reference>
<accession>A0AAQ1JXM5</accession>
<proteinExistence type="predicted"/>
<protein>
    <submittedName>
        <fullName evidence="3">Uncharacterized protein</fullName>
    </submittedName>
</protein>
<evidence type="ECO:0000256" key="1">
    <source>
        <dbReference type="SAM" id="MobiDB-lite"/>
    </source>
</evidence>
<feature type="signal peptide" evidence="2">
    <location>
        <begin position="1"/>
        <end position="23"/>
    </location>
</feature>
<dbReference type="Proteomes" id="UP000183529">
    <property type="component" value="Unassembled WGS sequence"/>
</dbReference>
<keyword evidence="2" id="KW-0732">Signal</keyword>
<organism evidence="3 4">
    <name type="scientific">Paraburkholderia tropica</name>
    <dbReference type="NCBI Taxonomy" id="92647"/>
    <lineage>
        <taxon>Bacteria</taxon>
        <taxon>Pseudomonadati</taxon>
        <taxon>Pseudomonadota</taxon>
        <taxon>Betaproteobacteria</taxon>
        <taxon>Burkholderiales</taxon>
        <taxon>Burkholderiaceae</taxon>
        <taxon>Paraburkholderia</taxon>
    </lineage>
</organism>
<evidence type="ECO:0000313" key="3">
    <source>
        <dbReference type="EMBL" id="SEK12723.1"/>
    </source>
</evidence>
<feature type="chain" id="PRO_5042955000" evidence="2">
    <location>
        <begin position="24"/>
        <end position="113"/>
    </location>
</feature>
<dbReference type="AlphaFoldDB" id="A0AAQ1JXM5"/>